<evidence type="ECO:0000259" key="5">
    <source>
        <dbReference type="Pfam" id="PF00561"/>
    </source>
</evidence>
<evidence type="ECO:0000256" key="3">
    <source>
        <dbReference type="ARBA" id="ARBA00022801"/>
    </source>
</evidence>
<feature type="active site" description="Charge relay system" evidence="4">
    <location>
        <position position="328"/>
    </location>
</feature>
<dbReference type="InterPro" id="IPR000952">
    <property type="entry name" value="AB_hydrolase_4_CS"/>
</dbReference>
<keyword evidence="2" id="KW-0719">Serine esterase</keyword>
<feature type="active site" description="Charge relay system" evidence="4">
    <location>
        <position position="300"/>
    </location>
</feature>
<reference evidence="7" key="1">
    <citation type="submission" date="2016-10" db="EMBL/GenBank/DDBJ databases">
        <authorList>
            <person name="Varghese N."/>
            <person name="Submissions S."/>
        </authorList>
    </citation>
    <scope>NUCLEOTIDE SEQUENCE [LARGE SCALE GENOMIC DNA]</scope>
    <source>
        <strain evidence="7">CGMCC 1.6494</strain>
    </source>
</reference>
<dbReference type="Proteomes" id="UP000199677">
    <property type="component" value="Unassembled WGS sequence"/>
</dbReference>
<dbReference type="Pfam" id="PF00561">
    <property type="entry name" value="Abhydrolase_1"/>
    <property type="match status" value="1"/>
</dbReference>
<dbReference type="InterPro" id="IPR012020">
    <property type="entry name" value="ABHD4"/>
</dbReference>
<comment type="similarity">
    <text evidence="1">Belongs to the AB hydrolase superfamily. AB hydrolase 4 family.</text>
</comment>
<evidence type="ECO:0000256" key="1">
    <source>
        <dbReference type="ARBA" id="ARBA00010884"/>
    </source>
</evidence>
<dbReference type="InterPro" id="IPR029058">
    <property type="entry name" value="AB_hydrolase_fold"/>
</dbReference>
<dbReference type="PROSITE" id="PS01133">
    <property type="entry name" value="UPF0017"/>
    <property type="match status" value="1"/>
</dbReference>
<keyword evidence="7" id="KW-1185">Reference proteome</keyword>
<proteinExistence type="inferred from homology"/>
<dbReference type="AlphaFoldDB" id="A0A1G9YQW0"/>
<dbReference type="EMBL" id="FNII01000002">
    <property type="protein sequence ID" value="SDN11442.1"/>
    <property type="molecule type" value="Genomic_DNA"/>
</dbReference>
<dbReference type="PANTHER" id="PTHR10794:SF94">
    <property type="entry name" value="ESTERASE YHET-RELATED"/>
    <property type="match status" value="1"/>
</dbReference>
<feature type="active site" description="Charge relay system" evidence="4">
    <location>
        <position position="166"/>
    </location>
</feature>
<sequence length="365" mass="40913">MTRRHAALTSTDNGFKPAPFTFCPWFIYFMSSFRAARWLSAGHLQTLYSPLFRSELCLGRERERMTLRDGDFLDLDWLGQGDDDTPCVILLHGLTGSSSSRYILGQQQALALKGWQSVAVNWRGCSGEPNRRARGYHSGVSEDLEEVVDLLSSRRPTQPLAAIGYSLGGNVLLKYLGEQGGATPLQAAAAVSVPFRLDHSAERISQGMSKIYQARFLRDLRRYMADKRHRFAINGDPDEYAKLLALSSLKRVTTLWEFDERVTAPLHGFSSASDYYQRCSSVYFISAISVPTLIIQAQDDPFVYPHSAPNKAALPQNVALEFHRQGGHVGFIEGAPWEPDYYLERRLPAWLASTPLTVKKWATCA</sequence>
<evidence type="ECO:0000256" key="2">
    <source>
        <dbReference type="ARBA" id="ARBA00022487"/>
    </source>
</evidence>
<dbReference type="STRING" id="416873.SAMN04487951_102285"/>
<dbReference type="InterPro" id="IPR050960">
    <property type="entry name" value="AB_hydrolase_4_sf"/>
</dbReference>
<dbReference type="GO" id="GO:0047372">
    <property type="term" value="F:monoacylglycerol lipase activity"/>
    <property type="evidence" value="ECO:0007669"/>
    <property type="project" value="TreeGrafter"/>
</dbReference>
<feature type="domain" description="AB hydrolase-1" evidence="5">
    <location>
        <begin position="86"/>
        <end position="335"/>
    </location>
</feature>
<evidence type="ECO:0000313" key="7">
    <source>
        <dbReference type="Proteomes" id="UP000199677"/>
    </source>
</evidence>
<dbReference type="PIRSF" id="PIRSF005211">
    <property type="entry name" value="Ab_hydro_YheT"/>
    <property type="match status" value="1"/>
</dbReference>
<protein>
    <recommendedName>
        <fullName evidence="5">AB hydrolase-1 domain-containing protein</fullName>
    </recommendedName>
</protein>
<evidence type="ECO:0000256" key="4">
    <source>
        <dbReference type="PIRSR" id="PIRSR005211-1"/>
    </source>
</evidence>
<keyword evidence="3" id="KW-0378">Hydrolase</keyword>
<gene>
    <name evidence="6" type="ORF">SAMN04487951_102285</name>
</gene>
<dbReference type="Gene3D" id="3.40.50.1820">
    <property type="entry name" value="alpha/beta hydrolase"/>
    <property type="match status" value="1"/>
</dbReference>
<name>A0A1G9YQW0_9GAMM</name>
<organism evidence="6 7">
    <name type="scientific">Vreelandella arcis</name>
    <dbReference type="NCBI Taxonomy" id="416873"/>
    <lineage>
        <taxon>Bacteria</taxon>
        <taxon>Pseudomonadati</taxon>
        <taxon>Pseudomonadota</taxon>
        <taxon>Gammaproteobacteria</taxon>
        <taxon>Oceanospirillales</taxon>
        <taxon>Halomonadaceae</taxon>
        <taxon>Vreelandella</taxon>
    </lineage>
</organism>
<accession>A0A1G9YQW0</accession>
<dbReference type="GO" id="GO:0034338">
    <property type="term" value="F:short-chain carboxylesterase activity"/>
    <property type="evidence" value="ECO:0007669"/>
    <property type="project" value="TreeGrafter"/>
</dbReference>
<dbReference type="NCBIfam" id="NF008218">
    <property type="entry name" value="PRK10985.1"/>
    <property type="match status" value="1"/>
</dbReference>
<dbReference type="InterPro" id="IPR000073">
    <property type="entry name" value="AB_hydrolase_1"/>
</dbReference>
<dbReference type="SUPFAM" id="SSF53474">
    <property type="entry name" value="alpha/beta-Hydrolases"/>
    <property type="match status" value="1"/>
</dbReference>
<dbReference type="PANTHER" id="PTHR10794">
    <property type="entry name" value="ABHYDROLASE DOMAIN-CONTAINING PROTEIN"/>
    <property type="match status" value="1"/>
</dbReference>
<evidence type="ECO:0000313" key="6">
    <source>
        <dbReference type="EMBL" id="SDN11442.1"/>
    </source>
</evidence>